<feature type="domain" description="AMP-dependent synthetase/ligase" evidence="1">
    <location>
        <begin position="53"/>
        <end position="202"/>
    </location>
</feature>
<dbReference type="PANTHER" id="PTHR43201">
    <property type="entry name" value="ACYL-COA SYNTHETASE"/>
    <property type="match status" value="1"/>
</dbReference>
<proteinExistence type="predicted"/>
<dbReference type="SUPFAM" id="SSF56801">
    <property type="entry name" value="Acetyl-CoA synthetase-like"/>
    <property type="match status" value="1"/>
</dbReference>
<organism evidence="2 3">
    <name type="scientific">Ancylomarina euxinus</name>
    <dbReference type="NCBI Taxonomy" id="2283627"/>
    <lineage>
        <taxon>Bacteria</taxon>
        <taxon>Pseudomonadati</taxon>
        <taxon>Bacteroidota</taxon>
        <taxon>Bacteroidia</taxon>
        <taxon>Marinilabiliales</taxon>
        <taxon>Marinifilaceae</taxon>
        <taxon>Ancylomarina</taxon>
    </lineage>
</organism>
<gene>
    <name evidence="2" type="ORF">DWB61_12595</name>
</gene>
<dbReference type="RefSeq" id="WP_125031240.1">
    <property type="nucleotide sequence ID" value="NZ_JAPXVP010000011.1"/>
</dbReference>
<dbReference type="Pfam" id="PF00501">
    <property type="entry name" value="AMP-binding"/>
    <property type="match status" value="1"/>
</dbReference>
<reference evidence="2 3" key="1">
    <citation type="submission" date="2018-07" db="EMBL/GenBank/DDBJ databases">
        <title>Draft genome sequence of Ancylomarina sp. M1P.</title>
        <authorList>
            <person name="Yadav S."/>
            <person name="Villanueva L."/>
            <person name="Damste J.S.S."/>
        </authorList>
    </citation>
    <scope>NUCLEOTIDE SEQUENCE [LARGE SCALE GENOMIC DNA]</scope>
    <source>
        <strain evidence="2 3">M1P</strain>
    </source>
</reference>
<keyword evidence="3" id="KW-1185">Reference proteome</keyword>
<protein>
    <submittedName>
        <fullName evidence="2">O-succinylbenzoic acid--CoA ligase</fullName>
    </submittedName>
</protein>
<dbReference type="GO" id="GO:0006631">
    <property type="term" value="P:fatty acid metabolic process"/>
    <property type="evidence" value="ECO:0007669"/>
    <property type="project" value="TreeGrafter"/>
</dbReference>
<dbReference type="InterPro" id="IPR042099">
    <property type="entry name" value="ANL_N_sf"/>
</dbReference>
<dbReference type="EMBL" id="QQWG01000013">
    <property type="protein sequence ID" value="RRG20378.1"/>
    <property type="molecule type" value="Genomic_DNA"/>
</dbReference>
<evidence type="ECO:0000313" key="2">
    <source>
        <dbReference type="EMBL" id="RRG20378.1"/>
    </source>
</evidence>
<dbReference type="Proteomes" id="UP000285794">
    <property type="component" value="Unassembled WGS sequence"/>
</dbReference>
<evidence type="ECO:0000313" key="3">
    <source>
        <dbReference type="Proteomes" id="UP000285794"/>
    </source>
</evidence>
<dbReference type="OrthoDB" id="8870348at2"/>
<keyword evidence="2" id="KW-0436">Ligase</keyword>
<dbReference type="GO" id="GO:0031956">
    <property type="term" value="F:medium-chain fatty acid-CoA ligase activity"/>
    <property type="evidence" value="ECO:0007669"/>
    <property type="project" value="TreeGrafter"/>
</dbReference>
<dbReference type="Gene3D" id="3.40.50.12780">
    <property type="entry name" value="N-terminal domain of ligase-like"/>
    <property type="match status" value="1"/>
</dbReference>
<comment type="caution">
    <text evidence="2">The sequence shown here is derived from an EMBL/GenBank/DDBJ whole genome shotgun (WGS) entry which is preliminary data.</text>
</comment>
<dbReference type="Gene3D" id="3.30.300.30">
    <property type="match status" value="1"/>
</dbReference>
<dbReference type="InterPro" id="IPR000873">
    <property type="entry name" value="AMP-dep_synth/lig_dom"/>
</dbReference>
<evidence type="ECO:0000259" key="1">
    <source>
        <dbReference type="Pfam" id="PF00501"/>
    </source>
</evidence>
<dbReference type="PANTHER" id="PTHR43201:SF32">
    <property type="entry name" value="2-SUCCINYLBENZOATE--COA LIGASE, CHLOROPLASTIC_PEROXISOMAL"/>
    <property type="match status" value="1"/>
</dbReference>
<dbReference type="InterPro" id="IPR045851">
    <property type="entry name" value="AMP-bd_C_sf"/>
</dbReference>
<accession>A0A425XZ85</accession>
<name>A0A425XZ85_9BACT</name>
<sequence length="359" mass="40825">MKSLELNFSQLNTRQLIALCQDEIKTSSEQWQKDIYAFTLEWLDENLHVKAKTSGSTGKPKTIQLEKAKMIQSAKMTGKFFSLKKGNKALLCLSPQFIAGKMMIVRAHIWQMNLICVKPDGHPLTDLNMNIDFAAMIPLQVANSIHNNEQINRVKTILIGGGVVDKQINDQLQDLNCHFYSSFGMTETLSHIALKSLNGADKSNHYKALGGIKLSIDDRDCLKITAPKLLNQSITTNDIVNLVSNKEFEWLGRFDHVINSGGIKLFPEQIEEQLVSFISYPFFLIGIPDDHLGEKMILLIESNHINEEQKKQIHAKIDSYLEKFQRPRAIYIVPKFKRTLTNKIQRKATLISLREDGVF</sequence>
<dbReference type="AlphaFoldDB" id="A0A425XZ85"/>